<comment type="caution">
    <text evidence="2">The sequence shown here is derived from an EMBL/GenBank/DDBJ whole genome shotgun (WGS) entry which is preliminary data.</text>
</comment>
<evidence type="ECO:0000256" key="1">
    <source>
        <dbReference type="SAM" id="Phobius"/>
    </source>
</evidence>
<feature type="transmembrane region" description="Helical" evidence="1">
    <location>
        <begin position="36"/>
        <end position="59"/>
    </location>
</feature>
<organism evidence="2 3">
    <name type="scientific">Rhodococcus erythropolis</name>
    <name type="common">Arthrobacter picolinophilus</name>
    <dbReference type="NCBI Taxonomy" id="1833"/>
    <lineage>
        <taxon>Bacteria</taxon>
        <taxon>Bacillati</taxon>
        <taxon>Actinomycetota</taxon>
        <taxon>Actinomycetes</taxon>
        <taxon>Mycobacteriales</taxon>
        <taxon>Nocardiaceae</taxon>
        <taxon>Rhodococcus</taxon>
        <taxon>Rhodococcus erythropolis group</taxon>
    </lineage>
</organism>
<keyword evidence="1" id="KW-1133">Transmembrane helix</keyword>
<proteinExistence type="predicted"/>
<feature type="transmembrane region" description="Helical" evidence="1">
    <location>
        <begin position="12"/>
        <end position="30"/>
    </location>
</feature>
<protein>
    <submittedName>
        <fullName evidence="2">Uncharacterized protein</fullName>
    </submittedName>
</protein>
<reference evidence="2 3" key="1">
    <citation type="submission" date="2020-12" db="EMBL/GenBank/DDBJ databases">
        <title>Draft genome sequence of furan degrading bacterial strain FUR100.</title>
        <authorList>
            <person name="Woiski C."/>
        </authorList>
    </citation>
    <scope>NUCLEOTIDE SEQUENCE [LARGE SCALE GENOMIC DNA]</scope>
    <source>
        <strain evidence="2 3">FUR100</strain>
    </source>
</reference>
<accession>A0A8I1D5H1</accession>
<sequence length="136" mass="14157">MTTLPSRVGLSAVAAAIPGLFTTAVVASISGAEPSIALFLFCAVPWMIGLLVSMSRIAAEANEKAVRKQAWEVGRPGREAAAAAAERDREAAVATERAAAAERTVAAERAAAAERVADQALFDDLVRDAHQKLGDE</sequence>
<keyword evidence="1" id="KW-0812">Transmembrane</keyword>
<evidence type="ECO:0000313" key="2">
    <source>
        <dbReference type="EMBL" id="MBH5141434.1"/>
    </source>
</evidence>
<dbReference type="RefSeq" id="WP_197940471.1">
    <property type="nucleotide sequence ID" value="NZ_JAECSB010000014.1"/>
</dbReference>
<dbReference type="EMBL" id="JAECSB010000014">
    <property type="protein sequence ID" value="MBH5141434.1"/>
    <property type="molecule type" value="Genomic_DNA"/>
</dbReference>
<dbReference type="Proteomes" id="UP000627573">
    <property type="component" value="Unassembled WGS sequence"/>
</dbReference>
<keyword evidence="1" id="KW-0472">Membrane</keyword>
<evidence type="ECO:0000313" key="3">
    <source>
        <dbReference type="Proteomes" id="UP000627573"/>
    </source>
</evidence>
<name>A0A8I1D5H1_RHOER</name>
<gene>
    <name evidence="2" type="ORF">I3517_02235</name>
</gene>
<dbReference type="AlphaFoldDB" id="A0A8I1D5H1"/>
<keyword evidence="3" id="KW-1185">Reference proteome</keyword>